<evidence type="ECO:0000313" key="3">
    <source>
        <dbReference type="Proteomes" id="UP000801864"/>
    </source>
</evidence>
<accession>A0A9P5C8A6</accession>
<reference evidence="2 3" key="1">
    <citation type="submission" date="2018-06" db="EMBL/GenBank/DDBJ databases">
        <title>Genome analysis of cellulolytic fungus Trichoderma lentiforme CFAM-422.</title>
        <authorList>
            <person name="Steindorff A.S."/>
            <person name="Formighieri E.F."/>
            <person name="Midorikawa G.E.O."/>
            <person name="Tamietti M.S."/>
            <person name="Ramos E.Z."/>
            <person name="Silva A.S."/>
            <person name="Bon E.P.S."/>
            <person name="Mendes T.D."/>
            <person name="Damaso M.C.T."/>
            <person name="Favaro L.C.L."/>
        </authorList>
    </citation>
    <scope>NUCLEOTIDE SEQUENCE [LARGE SCALE GENOMIC DNA]</scope>
    <source>
        <strain evidence="2 3">CFAM-422</strain>
    </source>
</reference>
<organism evidence="2 3">
    <name type="scientific">Trichoderma lentiforme</name>
    <dbReference type="NCBI Taxonomy" id="1567552"/>
    <lineage>
        <taxon>Eukaryota</taxon>
        <taxon>Fungi</taxon>
        <taxon>Dikarya</taxon>
        <taxon>Ascomycota</taxon>
        <taxon>Pezizomycotina</taxon>
        <taxon>Sordariomycetes</taxon>
        <taxon>Hypocreomycetidae</taxon>
        <taxon>Hypocreales</taxon>
        <taxon>Hypocreaceae</taxon>
        <taxon>Trichoderma</taxon>
    </lineage>
</organism>
<keyword evidence="3" id="KW-1185">Reference proteome</keyword>
<protein>
    <submittedName>
        <fullName evidence="2">Uncharacterized protein</fullName>
    </submittedName>
</protein>
<dbReference type="AlphaFoldDB" id="A0A9P5C8A6"/>
<dbReference type="Proteomes" id="UP000801864">
    <property type="component" value="Unassembled WGS sequence"/>
</dbReference>
<feature type="region of interest" description="Disordered" evidence="1">
    <location>
        <begin position="266"/>
        <end position="289"/>
    </location>
</feature>
<dbReference type="EMBL" id="QLNT01000020">
    <property type="protein sequence ID" value="KAF3062948.1"/>
    <property type="molecule type" value="Genomic_DNA"/>
</dbReference>
<evidence type="ECO:0000256" key="1">
    <source>
        <dbReference type="SAM" id="MobiDB-lite"/>
    </source>
</evidence>
<proteinExistence type="predicted"/>
<feature type="compositionally biased region" description="Polar residues" evidence="1">
    <location>
        <begin position="228"/>
        <end position="238"/>
    </location>
</feature>
<comment type="caution">
    <text evidence="2">The sequence shown here is derived from an EMBL/GenBank/DDBJ whole genome shotgun (WGS) entry which is preliminary data.</text>
</comment>
<gene>
    <name evidence="2" type="ORF">CFAM422_010210</name>
</gene>
<name>A0A9P5C8A6_9HYPO</name>
<dbReference type="Pfam" id="PF14223">
    <property type="entry name" value="Retrotran_gag_2"/>
    <property type="match status" value="1"/>
</dbReference>
<feature type="region of interest" description="Disordered" evidence="1">
    <location>
        <begin position="211"/>
        <end position="238"/>
    </location>
</feature>
<evidence type="ECO:0000313" key="2">
    <source>
        <dbReference type="EMBL" id="KAF3062948.1"/>
    </source>
</evidence>
<sequence length="303" mass="35083">MDIRTLEEWSDWFMWKQDVTTALKCQGWGFLLKRETKPPRKLEAWEDCQRQAVTIVRSSLGYRHLDLVKGMTTVLEIVDAIDTWFQGYKTTAFLVLSHEYESLTLEGCTNVADYVEKLLTVRRKIEQLDESCRIGEAQFINRFLTGLGRNYETFLVIFHMNHSLVPEYKDGKIIKRRVTFGEAVEAALLHESLHNHDKQTSVSFPCAPERPAQVATNQDINKKGAGSYDQNYEQKQQSAAGEECRQECRQEHSRKWNSKTWQQILSPQEKGPNYHNGRHKTGQKPSGAAWHARMATRCRFLVS</sequence>